<name>A0ACD1GRM0_9EURO</name>
<gene>
    <name evidence="1" type="ORF">BO66DRAFT_396489</name>
</gene>
<sequence>MNWLKADRALTCIISFRLQCYAFDVVGKITFSSDSDLCKDIEGTIDALQKFLA</sequence>
<evidence type="ECO:0000313" key="2">
    <source>
        <dbReference type="Proteomes" id="UP000249661"/>
    </source>
</evidence>
<evidence type="ECO:0000313" key="1">
    <source>
        <dbReference type="EMBL" id="RAH64076.1"/>
    </source>
</evidence>
<dbReference type="EMBL" id="KZ825022">
    <property type="protein sequence ID" value="RAH64076.1"/>
    <property type="molecule type" value="Genomic_DNA"/>
</dbReference>
<protein>
    <submittedName>
        <fullName evidence="1">Uncharacterized protein</fullName>
    </submittedName>
</protein>
<reference evidence="1" key="1">
    <citation type="submission" date="2018-02" db="EMBL/GenBank/DDBJ databases">
        <title>The genomes of Aspergillus section Nigri reveals drivers in fungal speciation.</title>
        <authorList>
            <consortium name="DOE Joint Genome Institute"/>
            <person name="Vesth T.C."/>
            <person name="Nybo J."/>
            <person name="Theobald S."/>
            <person name="Brandl J."/>
            <person name="Frisvad J.C."/>
            <person name="Nielsen K.F."/>
            <person name="Lyhne E.K."/>
            <person name="Kogle M.E."/>
            <person name="Kuo A."/>
            <person name="Riley R."/>
            <person name="Clum A."/>
            <person name="Nolan M."/>
            <person name="Lipzen A."/>
            <person name="Salamov A."/>
            <person name="Henrissat B."/>
            <person name="Wiebenga A."/>
            <person name="De vries R.P."/>
            <person name="Grigoriev I.V."/>
            <person name="Mortensen U.H."/>
            <person name="Andersen M.R."/>
            <person name="Baker S.E."/>
        </authorList>
    </citation>
    <scope>NUCLEOTIDE SEQUENCE</scope>
    <source>
        <strain evidence="1">CBS 121060</strain>
    </source>
</reference>
<organism evidence="1 2">
    <name type="scientific">Aspergillus aculeatinus CBS 121060</name>
    <dbReference type="NCBI Taxonomy" id="1448322"/>
    <lineage>
        <taxon>Eukaryota</taxon>
        <taxon>Fungi</taxon>
        <taxon>Dikarya</taxon>
        <taxon>Ascomycota</taxon>
        <taxon>Pezizomycotina</taxon>
        <taxon>Eurotiomycetes</taxon>
        <taxon>Eurotiomycetidae</taxon>
        <taxon>Eurotiales</taxon>
        <taxon>Aspergillaceae</taxon>
        <taxon>Aspergillus</taxon>
        <taxon>Aspergillus subgen. Circumdati</taxon>
    </lineage>
</organism>
<proteinExistence type="predicted"/>
<keyword evidence="2" id="KW-1185">Reference proteome</keyword>
<accession>A0ACD1GRM0</accession>
<dbReference type="Proteomes" id="UP000249661">
    <property type="component" value="Unassembled WGS sequence"/>
</dbReference>